<dbReference type="PANTHER" id="PTHR36062:SF1">
    <property type="entry name" value="OS01G0687300 PROTEIN"/>
    <property type="match status" value="1"/>
</dbReference>
<sequence>MSDRVLQSYQDRDDIPVKSTKQCQSIWMSHWTRASCRKANEAPQQLGHDPPEVFNGNKYHSLLSGPEMETGSSKFVTGLGEVNKGKRINVMNDNLTMSPKRLRNEMFEGQSSFAMFKPSQDRESVLYLENVVSSGNREGVLKSRIGTNSEYDVSHGRNEDHLPSIPAQALPEVEIQERKSQFQAEDLNLVPEQRVKSNSFLEWSSRVVSAHVQDDFVRSTPDIVPYEFEVGRAPIQPLFSRLDHINEPGSTSLVHEKKMNKNAGLLFRDPSTSNNQPRDFFGKSFHMMPNPSDFELLPRQISTRGDSQLGKLYNGSYALPTLPSVHDGETMRIRTTIDSMEEFSRGPPMYTQTTHSFFIKKKTDVNLPDGAQMFRESAMSTEIKGKMVTELLAISPDFGFHVKQGVKLLPLDSSTGSEGKESTGNVMTSAVDKENDSLAEGKENTKNANTSAVNEESDSSAETDTMDMDAYCENHLSGVASLQSDKDINEGQKLPASQAGMPSVRQEIKGRQMNTELPDINQELIVLPGLAMSPDNMETSTSRTQSLDAECFLPNAEHSTNSKSGDCPEAPVRLDPCSRWFKRLKASASKVEEASSHQKFSKLFNKMLRHSKTSSEPKTSESDGKESMPDQTAELLRNAESYSTDPARKSQEITLSHVWVQRWFHNPSASPKKKPGAVVVSLPESSEAALDFQKKQFPSTAAMALMGKAMNGFCPCEFRKSGSSVVWNTK</sequence>
<evidence type="ECO:0000313" key="2">
    <source>
        <dbReference type="EMBL" id="PNT41450.1"/>
    </source>
</evidence>
<dbReference type="STRING" id="3694.A0A2K2AV89"/>
<keyword evidence="3" id="KW-1185">Reference proteome</keyword>
<protein>
    <recommendedName>
        <fullName evidence="4">F-box family protein</fullName>
    </recommendedName>
</protein>
<dbReference type="GO" id="GO:0010099">
    <property type="term" value="P:regulation of photomorphogenesis"/>
    <property type="evidence" value="ECO:0007669"/>
    <property type="project" value="InterPro"/>
</dbReference>
<gene>
    <name evidence="2" type="ORF">POPTR_004G157000</name>
</gene>
<dbReference type="InParanoid" id="A0A2K2AV89"/>
<dbReference type="EMBL" id="CM009293">
    <property type="protein sequence ID" value="RQO89393.1"/>
    <property type="molecule type" value="Genomic_DNA"/>
</dbReference>
<dbReference type="AlphaFoldDB" id="A0A2K2AV89"/>
<dbReference type="InterPro" id="IPR037476">
    <property type="entry name" value="PCH1"/>
</dbReference>
<dbReference type="Proteomes" id="UP000006729">
    <property type="component" value="Chromosome 4"/>
</dbReference>
<feature type="region of interest" description="Disordered" evidence="1">
    <location>
        <begin position="606"/>
        <end position="630"/>
    </location>
</feature>
<reference evidence="2 3" key="1">
    <citation type="journal article" date="2006" name="Science">
        <title>The genome of black cottonwood, Populus trichocarpa (Torr. &amp; Gray).</title>
        <authorList>
            <person name="Tuskan G.A."/>
            <person name="Difazio S."/>
            <person name="Jansson S."/>
            <person name="Bohlmann J."/>
            <person name="Grigoriev I."/>
            <person name="Hellsten U."/>
            <person name="Putnam N."/>
            <person name="Ralph S."/>
            <person name="Rombauts S."/>
            <person name="Salamov A."/>
            <person name="Schein J."/>
            <person name="Sterck L."/>
            <person name="Aerts A."/>
            <person name="Bhalerao R.R."/>
            <person name="Bhalerao R.P."/>
            <person name="Blaudez D."/>
            <person name="Boerjan W."/>
            <person name="Brun A."/>
            <person name="Brunner A."/>
            <person name="Busov V."/>
            <person name="Campbell M."/>
            <person name="Carlson J."/>
            <person name="Chalot M."/>
            <person name="Chapman J."/>
            <person name="Chen G.L."/>
            <person name="Cooper D."/>
            <person name="Coutinho P.M."/>
            <person name="Couturier J."/>
            <person name="Covert S."/>
            <person name="Cronk Q."/>
            <person name="Cunningham R."/>
            <person name="Davis J."/>
            <person name="Degroeve S."/>
            <person name="Dejardin A."/>
            <person name="Depamphilis C."/>
            <person name="Detter J."/>
            <person name="Dirks B."/>
            <person name="Dubchak I."/>
            <person name="Duplessis S."/>
            <person name="Ehlting J."/>
            <person name="Ellis B."/>
            <person name="Gendler K."/>
            <person name="Goodstein D."/>
            <person name="Gribskov M."/>
            <person name="Grimwood J."/>
            <person name="Groover A."/>
            <person name="Gunter L."/>
            <person name="Hamberger B."/>
            <person name="Heinze B."/>
            <person name="Helariutta Y."/>
            <person name="Henrissat B."/>
            <person name="Holligan D."/>
            <person name="Holt R."/>
            <person name="Huang W."/>
            <person name="Islam-Faridi N."/>
            <person name="Jones S."/>
            <person name="Jones-Rhoades M."/>
            <person name="Jorgensen R."/>
            <person name="Joshi C."/>
            <person name="Kangasjarvi J."/>
            <person name="Karlsson J."/>
            <person name="Kelleher C."/>
            <person name="Kirkpatrick R."/>
            <person name="Kirst M."/>
            <person name="Kohler A."/>
            <person name="Kalluri U."/>
            <person name="Larimer F."/>
            <person name="Leebens-Mack J."/>
            <person name="Leple J.C."/>
            <person name="Locascio P."/>
            <person name="Lou Y."/>
            <person name="Lucas S."/>
            <person name="Martin F."/>
            <person name="Montanini B."/>
            <person name="Napoli C."/>
            <person name="Nelson D.R."/>
            <person name="Nelson C."/>
            <person name="Nieminen K."/>
            <person name="Nilsson O."/>
            <person name="Pereda V."/>
            <person name="Peter G."/>
            <person name="Philippe R."/>
            <person name="Pilate G."/>
            <person name="Poliakov A."/>
            <person name="Razumovskaya J."/>
            <person name="Richardson P."/>
            <person name="Rinaldi C."/>
            <person name="Ritland K."/>
            <person name="Rouze P."/>
            <person name="Ryaboy D."/>
            <person name="Schmutz J."/>
            <person name="Schrader J."/>
            <person name="Segerman B."/>
            <person name="Shin H."/>
            <person name="Siddiqui A."/>
            <person name="Sterky F."/>
            <person name="Terry A."/>
            <person name="Tsai C.J."/>
            <person name="Uberbacher E."/>
            <person name="Unneberg P."/>
            <person name="Vahala J."/>
            <person name="Wall K."/>
            <person name="Wessler S."/>
            <person name="Yang G."/>
            <person name="Yin T."/>
            <person name="Douglas C."/>
            <person name="Marra M."/>
            <person name="Sandberg G."/>
            <person name="Van de Peer Y."/>
            <person name="Rokhsar D."/>
        </authorList>
    </citation>
    <scope>NUCLEOTIDE SEQUENCE [LARGE SCALE GENOMIC DNA]</scope>
    <source>
        <strain evidence="3">cv. Nisqually</strain>
        <strain evidence="2">Nisqually-1</strain>
    </source>
</reference>
<evidence type="ECO:0008006" key="4">
    <source>
        <dbReference type="Google" id="ProtNLM"/>
    </source>
</evidence>
<name>A0A2K2AV89_POPTR</name>
<dbReference type="PANTHER" id="PTHR36062">
    <property type="entry name" value="OS01G0687300 PROTEIN"/>
    <property type="match status" value="1"/>
</dbReference>
<reference evidence="2" key="2">
    <citation type="submission" date="2017-07" db="EMBL/GenBank/DDBJ databases">
        <title>WGS assembly of Populus trichocarpa.</title>
        <authorList>
            <person name="Tuskan G."/>
            <person name="Difazio S."/>
            <person name="Jansson S."/>
            <person name="Bohlmann J."/>
            <person name="Grigoriev I."/>
            <person name="Hellsten U."/>
            <person name="Putnam N."/>
            <person name="Ralph S."/>
            <person name="Rombauts S."/>
            <person name="Salamov A."/>
            <person name="Schein J."/>
            <person name="Sterck L."/>
            <person name="Aerts A."/>
            <person name="Bhalerao R."/>
            <person name="Bhalerao R."/>
            <person name="Blaudez D."/>
            <person name="Boerjan W."/>
            <person name="Brun A."/>
            <person name="Brunner A."/>
            <person name="Busov V."/>
            <person name="Campbell M."/>
            <person name="Carlson J."/>
            <person name="Chalot M."/>
            <person name="Chapman J."/>
            <person name="Chen G."/>
            <person name="Cooper D."/>
            <person name="Coutinho P."/>
            <person name="Couturier J."/>
            <person name="Covert S."/>
            <person name="Cronk Q."/>
            <person name="Cunningham R."/>
            <person name="Davis J."/>
            <person name="Degroeve S."/>
            <person name="Dejardin A."/>
            <person name="Depamphilis C."/>
            <person name="Detter J."/>
            <person name="Dirks B."/>
            <person name="Dubchak I."/>
            <person name="Duplessis S."/>
            <person name="Ehlting J."/>
            <person name="Ellis B."/>
            <person name="Gendler K."/>
            <person name="Goodstein D."/>
            <person name="Gribskov M."/>
            <person name="Grimwood J."/>
            <person name="Groover A."/>
            <person name="Gunter L."/>
            <person name="Hamberger B."/>
            <person name="Heinze B."/>
            <person name="Helariutta Y."/>
            <person name="Henrissat B."/>
            <person name="Holligan D."/>
            <person name="Holt R."/>
            <person name="Huang W."/>
            <person name="Islam-Faridi N."/>
            <person name="Jones S."/>
            <person name="Jones-Rhoades M."/>
            <person name="Jorgensen R."/>
            <person name="Joshi C."/>
            <person name="Kangasjarvi J."/>
            <person name="Karlsson J."/>
            <person name="Kelleher C."/>
            <person name="Kirkpatrick R."/>
            <person name="Kirst M."/>
            <person name="Kohler A."/>
            <person name="Kalluri U."/>
            <person name="Larimer F."/>
            <person name="Leebens-Mack J."/>
            <person name="Leple J."/>
            <person name="Locascio P."/>
            <person name="Lou Y."/>
            <person name="Lucas S."/>
            <person name="Martin F."/>
            <person name="Montanini B."/>
            <person name="Napoli C."/>
            <person name="Nelson D."/>
            <person name="Nelson C."/>
            <person name="Nieminen K."/>
            <person name="Nilsson O."/>
            <person name="Pereda V."/>
            <person name="Peter G."/>
            <person name="Philippe R."/>
            <person name="Pilate G."/>
            <person name="Poliakov A."/>
            <person name="Razumovskaya J."/>
            <person name="Richardson P."/>
            <person name="Rinaldi C."/>
            <person name="Ritland K."/>
            <person name="Rouze P."/>
            <person name="Ryaboy D."/>
            <person name="Schmutz J."/>
            <person name="Schrader J."/>
            <person name="Segerman B."/>
            <person name="Shin H."/>
            <person name="Siddiqui A."/>
            <person name="Sterky F."/>
            <person name="Terry A."/>
            <person name="Tsai C."/>
            <person name="Uberbacher E."/>
            <person name="Unneberg P."/>
            <person name="Vahala J."/>
            <person name="Wall K."/>
            <person name="Wessler S."/>
            <person name="Yang G."/>
            <person name="Yin T."/>
            <person name="Douglas C."/>
            <person name="Marra M."/>
            <person name="Sandberg G."/>
            <person name="Van De Peer Y."/>
            <person name="Rokhsar D."/>
        </authorList>
    </citation>
    <scope>NUCLEOTIDE SEQUENCE</scope>
    <source>
        <strain evidence="2">Nisqually-1</strain>
    </source>
</reference>
<evidence type="ECO:0000256" key="1">
    <source>
        <dbReference type="SAM" id="MobiDB-lite"/>
    </source>
</evidence>
<accession>A0A2K2AV89</accession>
<proteinExistence type="predicted"/>
<evidence type="ECO:0000313" key="3">
    <source>
        <dbReference type="Proteomes" id="UP000006729"/>
    </source>
</evidence>
<feature type="region of interest" description="Disordered" evidence="1">
    <location>
        <begin position="437"/>
        <end position="462"/>
    </location>
</feature>
<organism evidence="2 3">
    <name type="scientific">Populus trichocarpa</name>
    <name type="common">Western balsam poplar</name>
    <name type="synonym">Populus balsamifera subsp. trichocarpa</name>
    <dbReference type="NCBI Taxonomy" id="3694"/>
    <lineage>
        <taxon>Eukaryota</taxon>
        <taxon>Viridiplantae</taxon>
        <taxon>Streptophyta</taxon>
        <taxon>Embryophyta</taxon>
        <taxon>Tracheophyta</taxon>
        <taxon>Spermatophyta</taxon>
        <taxon>Magnoliopsida</taxon>
        <taxon>eudicotyledons</taxon>
        <taxon>Gunneridae</taxon>
        <taxon>Pentapetalae</taxon>
        <taxon>rosids</taxon>
        <taxon>fabids</taxon>
        <taxon>Malpighiales</taxon>
        <taxon>Salicaceae</taxon>
        <taxon>Saliceae</taxon>
        <taxon>Populus</taxon>
    </lineage>
</organism>
<dbReference type="ExpressionAtlas" id="A0A2K2AV89">
    <property type="expression patterns" value="baseline and differential"/>
</dbReference>
<dbReference type="EMBL" id="CM009293">
    <property type="protein sequence ID" value="PNT41450.1"/>
    <property type="molecule type" value="Genomic_DNA"/>
</dbReference>
<feature type="compositionally biased region" description="Basic and acidic residues" evidence="1">
    <location>
        <begin position="613"/>
        <end position="628"/>
    </location>
</feature>